<dbReference type="EMBL" id="JADGKB010000011">
    <property type="protein sequence ID" value="KAJ3260503.1"/>
    <property type="molecule type" value="Genomic_DNA"/>
</dbReference>
<sequence>MSNTTVGSSGGVMGTLPGACTQSLSTIATKCYGASSLSTNQIVSSADLDKLCSSDCSSAVSNFKSNLGTCGSQIFDPSSNTNGTVLYSYIELINAFACVKDSGSYCFTSEIAAVQAANVSVTGSDAFSNVAQYLTSNLTLLCSNCIQKQFTAISQLNDLDPSIGPSVQSVGTLLNKACGSSTATTTSPTAKAGAKTAISSFFAILLPFAVFAASF</sequence>
<protein>
    <submittedName>
        <fullName evidence="1">Uncharacterized protein</fullName>
    </submittedName>
</protein>
<accession>A0AAD5Y5H0</accession>
<dbReference type="Proteomes" id="UP001210925">
    <property type="component" value="Unassembled WGS sequence"/>
</dbReference>
<name>A0AAD5Y5H0_9FUNG</name>
<reference evidence="1" key="1">
    <citation type="submission" date="2020-05" db="EMBL/GenBank/DDBJ databases">
        <title>Phylogenomic resolution of chytrid fungi.</title>
        <authorList>
            <person name="Stajich J.E."/>
            <person name="Amses K."/>
            <person name="Simmons R."/>
            <person name="Seto K."/>
            <person name="Myers J."/>
            <person name="Bonds A."/>
            <person name="Quandt C.A."/>
            <person name="Barry K."/>
            <person name="Liu P."/>
            <person name="Grigoriev I."/>
            <person name="Longcore J.E."/>
            <person name="James T.Y."/>
        </authorList>
    </citation>
    <scope>NUCLEOTIDE SEQUENCE</scope>
    <source>
        <strain evidence="1">PLAUS21</strain>
    </source>
</reference>
<gene>
    <name evidence="1" type="ORF">HK103_000645</name>
</gene>
<proteinExistence type="predicted"/>
<evidence type="ECO:0000313" key="1">
    <source>
        <dbReference type="EMBL" id="KAJ3260503.1"/>
    </source>
</evidence>
<dbReference type="AlphaFoldDB" id="A0AAD5Y5H0"/>
<organism evidence="1 2">
    <name type="scientific">Boothiomyces macroporosus</name>
    <dbReference type="NCBI Taxonomy" id="261099"/>
    <lineage>
        <taxon>Eukaryota</taxon>
        <taxon>Fungi</taxon>
        <taxon>Fungi incertae sedis</taxon>
        <taxon>Chytridiomycota</taxon>
        <taxon>Chytridiomycota incertae sedis</taxon>
        <taxon>Chytridiomycetes</taxon>
        <taxon>Rhizophydiales</taxon>
        <taxon>Terramycetaceae</taxon>
        <taxon>Boothiomyces</taxon>
    </lineage>
</organism>
<keyword evidence="2" id="KW-1185">Reference proteome</keyword>
<evidence type="ECO:0000313" key="2">
    <source>
        <dbReference type="Proteomes" id="UP001210925"/>
    </source>
</evidence>
<comment type="caution">
    <text evidence="1">The sequence shown here is derived from an EMBL/GenBank/DDBJ whole genome shotgun (WGS) entry which is preliminary data.</text>
</comment>